<reference evidence="2 3" key="1">
    <citation type="submission" date="2019-11" db="EMBL/GenBank/DDBJ databases">
        <title>Comparative genomics of hydrocarbon-degrading Desulfosarcina strains.</title>
        <authorList>
            <person name="Watanabe M."/>
            <person name="Kojima H."/>
            <person name="Fukui M."/>
        </authorList>
    </citation>
    <scope>NUCLEOTIDE SEQUENCE [LARGE SCALE GENOMIC DNA]</scope>
    <source>
        <strain evidence="2 3">PP31</strain>
    </source>
</reference>
<dbReference type="GO" id="GO:0008641">
    <property type="term" value="F:ubiquitin-like modifier activating enzyme activity"/>
    <property type="evidence" value="ECO:0007669"/>
    <property type="project" value="InterPro"/>
</dbReference>
<dbReference type="InterPro" id="IPR000594">
    <property type="entry name" value="ThiF_NAD_FAD-bd"/>
</dbReference>
<feature type="domain" description="THIF-type NAD/FAD binding fold" evidence="1">
    <location>
        <begin position="7"/>
        <end position="79"/>
    </location>
</feature>
<dbReference type="Pfam" id="PF00899">
    <property type="entry name" value="ThiF"/>
    <property type="match status" value="1"/>
</dbReference>
<dbReference type="EMBL" id="AP021875">
    <property type="protein sequence ID" value="BBO77470.1"/>
    <property type="molecule type" value="Genomic_DNA"/>
</dbReference>
<organism evidence="2 3">
    <name type="scientific">Desulfosarcina widdelii</name>
    <dbReference type="NCBI Taxonomy" id="947919"/>
    <lineage>
        <taxon>Bacteria</taxon>
        <taxon>Pseudomonadati</taxon>
        <taxon>Thermodesulfobacteriota</taxon>
        <taxon>Desulfobacteria</taxon>
        <taxon>Desulfobacterales</taxon>
        <taxon>Desulfosarcinaceae</taxon>
        <taxon>Desulfosarcina</taxon>
    </lineage>
</organism>
<dbReference type="AlphaFoldDB" id="A0A5K7Z9L5"/>
<evidence type="ECO:0000313" key="2">
    <source>
        <dbReference type="EMBL" id="BBO77470.1"/>
    </source>
</evidence>
<dbReference type="Gene3D" id="3.40.50.720">
    <property type="entry name" value="NAD(P)-binding Rossmann-like Domain"/>
    <property type="match status" value="1"/>
</dbReference>
<accession>A0A5K7Z9L5</accession>
<dbReference type="SUPFAM" id="SSF69572">
    <property type="entry name" value="Activating enzymes of the ubiquitin-like proteins"/>
    <property type="match status" value="1"/>
</dbReference>
<dbReference type="InterPro" id="IPR035985">
    <property type="entry name" value="Ubiquitin-activating_enz"/>
</dbReference>
<keyword evidence="3" id="KW-1185">Reference proteome</keyword>
<name>A0A5K7Z9L5_9BACT</name>
<protein>
    <recommendedName>
        <fullName evidence="1">THIF-type NAD/FAD binding fold domain-containing protein</fullName>
    </recommendedName>
</protein>
<sequence length="229" mass="25004">MADALNKEYKANVLARSVDEMRFGTQVRTIADDLYSFHAVKALSECDVLFGCMDGIDGRHLLNKLSTAYLIPYFDIGVKLAADGAGGIDQICGSVHYLQPGGSSLLSRGVYTHEQLRAASMKRADPIAYKEQLKAGYIEGVDEEKPAVISVNMLFASLGVNELLARIHPFRDDPNSAFSVNRIGLHAGTFFNEPDGQPCATLNKWVGRGDIIPLLGMPSLSSEEDRMNH</sequence>
<evidence type="ECO:0000313" key="3">
    <source>
        <dbReference type="Proteomes" id="UP000427769"/>
    </source>
</evidence>
<dbReference type="Proteomes" id="UP000427769">
    <property type="component" value="Chromosome"/>
</dbReference>
<gene>
    <name evidence="2" type="ORF">DSCW_48870</name>
</gene>
<proteinExistence type="predicted"/>
<dbReference type="KEGG" id="dwd:DSCW_48870"/>
<evidence type="ECO:0000259" key="1">
    <source>
        <dbReference type="Pfam" id="PF00899"/>
    </source>
</evidence>